<dbReference type="NCBIfam" id="TIGR03187">
    <property type="entry name" value="DGQHR"/>
    <property type="match status" value="1"/>
</dbReference>
<dbReference type="REBASE" id="279122">
    <property type="entry name" value="M.Cba153FDndBP"/>
</dbReference>
<name>A0A2A6RKL7_9CHLR</name>
<dbReference type="CDD" id="cd16412">
    <property type="entry name" value="dndB"/>
    <property type="match status" value="1"/>
</dbReference>
<sequence>MAVNCYTFPALLGNQGEYIYYLIQCKIRLLTRIFLFDEAEVPADLLRMQTVDQSIVTKYMDYLANRRGDYTLAPLVAVVDEVGTFEPLAPEMAEIGRLHVPMSARLIIRDGQHRRAALTALLKRSPALGDDTLAIMLLPDPALRRAASIYADLHPSPMAATRSKRVLHDHGELASLVRQLVNEVPLFQGFTELEKTTISNRSTAIFTLSAIYQATQALLNNGAKEIIRVEQAAIVREFWRILSTTIPQWQQAMRREMSAATLRQNYIHSHTVTLLAIGMAGHDLIAAHPDDWQERLKILGDVDWSRENRSLWEGRAMVRGKMNKSHDSIQLTAAAIKRLLGLKMTERELALEQALLDS</sequence>
<organism evidence="1 2">
    <name type="scientific">Candidatus Viridilinea mediisalina</name>
    <dbReference type="NCBI Taxonomy" id="2024553"/>
    <lineage>
        <taxon>Bacteria</taxon>
        <taxon>Bacillati</taxon>
        <taxon>Chloroflexota</taxon>
        <taxon>Chloroflexia</taxon>
        <taxon>Chloroflexales</taxon>
        <taxon>Chloroflexineae</taxon>
        <taxon>Oscillochloridaceae</taxon>
        <taxon>Candidatus Viridilinea</taxon>
    </lineage>
</organism>
<keyword evidence="2" id="KW-1185">Reference proteome</keyword>
<evidence type="ECO:0000313" key="1">
    <source>
        <dbReference type="EMBL" id="PDW03400.1"/>
    </source>
</evidence>
<dbReference type="EMBL" id="NQWI01000031">
    <property type="protein sequence ID" value="PDW03400.1"/>
    <property type="molecule type" value="Genomic_DNA"/>
</dbReference>
<dbReference type="InterPro" id="IPR017601">
    <property type="entry name" value="DGQHR-contain_dom"/>
</dbReference>
<dbReference type="Pfam" id="PF14072">
    <property type="entry name" value="DndB"/>
    <property type="match status" value="1"/>
</dbReference>
<accession>A0A2A6RKL7</accession>
<dbReference type="AlphaFoldDB" id="A0A2A6RKL7"/>
<evidence type="ECO:0000313" key="2">
    <source>
        <dbReference type="Proteomes" id="UP000220527"/>
    </source>
</evidence>
<gene>
    <name evidence="1" type="ORF">CJ255_09080</name>
</gene>
<comment type="caution">
    <text evidence="1">The sequence shown here is derived from an EMBL/GenBank/DDBJ whole genome shotgun (WGS) entry which is preliminary data.</text>
</comment>
<evidence type="ECO:0008006" key="3">
    <source>
        <dbReference type="Google" id="ProtNLM"/>
    </source>
</evidence>
<proteinExistence type="predicted"/>
<dbReference type="OrthoDB" id="3524978at2"/>
<reference evidence="2" key="1">
    <citation type="submission" date="2017-08" db="EMBL/GenBank/DDBJ databases">
        <authorList>
            <person name="Grouzdev D.S."/>
            <person name="Gaisin V.A."/>
            <person name="Rysina M.S."/>
            <person name="Gorlenko V.M."/>
        </authorList>
    </citation>
    <scope>NUCLEOTIDE SEQUENCE [LARGE SCALE GENOMIC DNA]</scope>
    <source>
        <strain evidence="2">Kir15-3F</strain>
    </source>
</reference>
<dbReference type="Proteomes" id="UP000220527">
    <property type="component" value="Unassembled WGS sequence"/>
</dbReference>
<protein>
    <recommendedName>
        <fullName evidence="3">DNA sulfur modification protein DndB</fullName>
    </recommendedName>
</protein>
<dbReference type="InterPro" id="IPR017642">
    <property type="entry name" value="DNA_S_mod_DndB"/>
</dbReference>